<gene>
    <name evidence="5 7" type="primary">msrA</name>
    <name evidence="7" type="ORF">HMI46_13575</name>
</gene>
<dbReference type="Proteomes" id="UP000552038">
    <property type="component" value="Unassembled WGS sequence"/>
</dbReference>
<dbReference type="Pfam" id="PF01625">
    <property type="entry name" value="PMSR"/>
    <property type="match status" value="1"/>
</dbReference>
<evidence type="ECO:0000313" key="7">
    <source>
        <dbReference type="EMBL" id="NOJ71580.1"/>
    </source>
</evidence>
<dbReference type="PANTHER" id="PTHR43774:SF1">
    <property type="entry name" value="PEPTIDE METHIONINE SULFOXIDE REDUCTASE MSRA 2"/>
    <property type="match status" value="1"/>
</dbReference>
<reference evidence="7 8" key="1">
    <citation type="submission" date="2020-05" db="EMBL/GenBank/DDBJ databases">
        <title>Whole genome sequencing and identification of novel metabolites from Paenibacillus alvei strain JR949.</title>
        <authorList>
            <person name="Rajendhran J."/>
            <person name="Sree Pranav P."/>
            <person name="Mahalakshmi B."/>
            <person name="Karthikeyan R."/>
        </authorList>
    </citation>
    <scope>NUCLEOTIDE SEQUENCE [LARGE SCALE GENOMIC DNA]</scope>
    <source>
        <strain evidence="7 8">JR949</strain>
    </source>
</reference>
<dbReference type="InterPro" id="IPR002569">
    <property type="entry name" value="Met_Sox_Rdtase_MsrA_dom"/>
</dbReference>
<keyword evidence="2 5" id="KW-0560">Oxidoreductase</keyword>
<evidence type="ECO:0000313" key="8">
    <source>
        <dbReference type="Proteomes" id="UP000552038"/>
    </source>
</evidence>
<evidence type="ECO:0000256" key="1">
    <source>
        <dbReference type="ARBA" id="ARBA00005591"/>
    </source>
</evidence>
<dbReference type="PANTHER" id="PTHR43774">
    <property type="entry name" value="PEPTIDE METHIONINE SULFOXIDE REDUCTASE"/>
    <property type="match status" value="1"/>
</dbReference>
<dbReference type="SUPFAM" id="SSF55068">
    <property type="entry name" value="Peptide methionine sulfoxide reductase"/>
    <property type="match status" value="1"/>
</dbReference>
<feature type="domain" description="Peptide methionine sulphoxide reductase MsrA" evidence="6">
    <location>
        <begin position="22"/>
        <end position="173"/>
    </location>
</feature>
<comment type="catalytic activity">
    <reaction evidence="3 5">
        <text>L-methionyl-[protein] + [thioredoxin]-disulfide + H2O = L-methionyl-(S)-S-oxide-[protein] + [thioredoxin]-dithiol</text>
        <dbReference type="Rhea" id="RHEA:14217"/>
        <dbReference type="Rhea" id="RHEA-COMP:10698"/>
        <dbReference type="Rhea" id="RHEA-COMP:10700"/>
        <dbReference type="Rhea" id="RHEA-COMP:12313"/>
        <dbReference type="Rhea" id="RHEA-COMP:12315"/>
        <dbReference type="ChEBI" id="CHEBI:15377"/>
        <dbReference type="ChEBI" id="CHEBI:16044"/>
        <dbReference type="ChEBI" id="CHEBI:29950"/>
        <dbReference type="ChEBI" id="CHEBI:44120"/>
        <dbReference type="ChEBI" id="CHEBI:50058"/>
        <dbReference type="EC" id="1.8.4.11"/>
    </reaction>
</comment>
<evidence type="ECO:0000259" key="6">
    <source>
        <dbReference type="Pfam" id="PF01625"/>
    </source>
</evidence>
<dbReference type="EMBL" id="JABFOR010000015">
    <property type="protein sequence ID" value="NOJ71580.1"/>
    <property type="molecule type" value="Genomic_DNA"/>
</dbReference>
<dbReference type="InterPro" id="IPR036509">
    <property type="entry name" value="Met_Sox_Rdtase_MsrA_sf"/>
</dbReference>
<comment type="catalytic activity">
    <reaction evidence="4 5">
        <text>[thioredoxin]-disulfide + L-methionine + H2O = L-methionine (S)-S-oxide + [thioredoxin]-dithiol</text>
        <dbReference type="Rhea" id="RHEA:19993"/>
        <dbReference type="Rhea" id="RHEA-COMP:10698"/>
        <dbReference type="Rhea" id="RHEA-COMP:10700"/>
        <dbReference type="ChEBI" id="CHEBI:15377"/>
        <dbReference type="ChEBI" id="CHEBI:29950"/>
        <dbReference type="ChEBI" id="CHEBI:50058"/>
        <dbReference type="ChEBI" id="CHEBI:57844"/>
        <dbReference type="ChEBI" id="CHEBI:58772"/>
        <dbReference type="EC" id="1.8.4.11"/>
    </reaction>
</comment>
<protein>
    <recommendedName>
        <fullName evidence="5">Peptide methionine sulfoxide reductase MsrA</fullName>
        <shortName evidence="5">Protein-methionine-S-oxide reductase</shortName>
        <ecNumber evidence="5">1.8.4.11</ecNumber>
    </recommendedName>
    <alternativeName>
        <fullName evidence="5">Peptide-methionine (S)-S-oxide reductase</fullName>
        <shortName evidence="5">Peptide Met(O) reductase</shortName>
    </alternativeName>
</protein>
<comment type="function">
    <text evidence="5">Has an important function as a repair enzyme for proteins that have been inactivated by oxidation. Catalyzes the reversible oxidation-reduction of methionine sulfoxide in proteins to methionine.</text>
</comment>
<dbReference type="AlphaFoldDB" id="A0AAP6ZX07"/>
<proteinExistence type="inferred from homology"/>
<dbReference type="Gene3D" id="3.30.1060.10">
    <property type="entry name" value="Peptide methionine sulphoxide reductase MsrA"/>
    <property type="match status" value="1"/>
</dbReference>
<feature type="active site" evidence="5">
    <location>
        <position position="29"/>
    </location>
</feature>
<dbReference type="RefSeq" id="WP_171417083.1">
    <property type="nucleotide sequence ID" value="NZ_JABFOR010000015.1"/>
</dbReference>
<evidence type="ECO:0000256" key="5">
    <source>
        <dbReference type="HAMAP-Rule" id="MF_01401"/>
    </source>
</evidence>
<comment type="similarity">
    <text evidence="1 5">Belongs to the MsrA Met sulfoxide reductase family.</text>
</comment>
<comment type="caution">
    <text evidence="7">The sequence shown here is derived from an EMBL/GenBank/DDBJ whole genome shotgun (WGS) entry which is preliminary data.</text>
</comment>
<evidence type="ECO:0000256" key="2">
    <source>
        <dbReference type="ARBA" id="ARBA00023002"/>
    </source>
</evidence>
<dbReference type="FunFam" id="3.30.1060.10:FF:000003">
    <property type="entry name" value="Peptide methionine sulfoxide reductase MsrA"/>
    <property type="match status" value="1"/>
</dbReference>
<dbReference type="EC" id="1.8.4.11" evidence="5"/>
<sequence length="194" mass="22236">MTTPANQSTFGESKAQNNRTETATFAGGCFWCMVKPFDQWDGVHRVISGYTGGHISNPTYEQVKSQTSGHLEAVQITYDPDIISYHTMLELYWAQIDPTDEGGQFQDRGESYTTAIFVHSEEQRQLAEASKLALAESGRFDKPIVTPIRDAAPFYPAEDYHQDYYRKEPKHYKEDRAKSGRDEFISRYWIVTDK</sequence>
<dbReference type="HAMAP" id="MF_01401">
    <property type="entry name" value="MsrA"/>
    <property type="match status" value="1"/>
</dbReference>
<dbReference type="NCBIfam" id="TIGR00401">
    <property type="entry name" value="msrA"/>
    <property type="match status" value="1"/>
</dbReference>
<evidence type="ECO:0000256" key="3">
    <source>
        <dbReference type="ARBA" id="ARBA00047806"/>
    </source>
</evidence>
<dbReference type="GO" id="GO:0008113">
    <property type="term" value="F:peptide-methionine (S)-S-oxide reductase activity"/>
    <property type="evidence" value="ECO:0007669"/>
    <property type="project" value="UniProtKB-UniRule"/>
</dbReference>
<name>A0AAP6ZX07_PAEAL</name>
<accession>A0AAP6ZX07</accession>
<evidence type="ECO:0000256" key="4">
    <source>
        <dbReference type="ARBA" id="ARBA00048782"/>
    </source>
</evidence>
<organism evidence="7 8">
    <name type="scientific">Paenibacillus alvei</name>
    <name type="common">Bacillus alvei</name>
    <dbReference type="NCBI Taxonomy" id="44250"/>
    <lineage>
        <taxon>Bacteria</taxon>
        <taxon>Bacillati</taxon>
        <taxon>Bacillota</taxon>
        <taxon>Bacilli</taxon>
        <taxon>Bacillales</taxon>
        <taxon>Paenibacillaceae</taxon>
        <taxon>Paenibacillus</taxon>
    </lineage>
</organism>